<feature type="compositionally biased region" description="Low complexity" evidence="1">
    <location>
        <begin position="448"/>
        <end position="468"/>
    </location>
</feature>
<proteinExistence type="predicted"/>
<organism evidence="2 3">
    <name type="scientific">Apophysomyces ossiformis</name>
    <dbReference type="NCBI Taxonomy" id="679940"/>
    <lineage>
        <taxon>Eukaryota</taxon>
        <taxon>Fungi</taxon>
        <taxon>Fungi incertae sedis</taxon>
        <taxon>Mucoromycota</taxon>
        <taxon>Mucoromycotina</taxon>
        <taxon>Mucoromycetes</taxon>
        <taxon>Mucorales</taxon>
        <taxon>Mucorineae</taxon>
        <taxon>Mucoraceae</taxon>
        <taxon>Apophysomyces</taxon>
    </lineage>
</organism>
<evidence type="ECO:0000256" key="1">
    <source>
        <dbReference type="SAM" id="MobiDB-lite"/>
    </source>
</evidence>
<dbReference type="OrthoDB" id="2158148at2759"/>
<comment type="caution">
    <text evidence="2">The sequence shown here is derived from an EMBL/GenBank/DDBJ whole genome shotgun (WGS) entry which is preliminary data.</text>
</comment>
<protein>
    <submittedName>
        <fullName evidence="2">Uncharacterized protein</fullName>
    </submittedName>
</protein>
<feature type="compositionally biased region" description="Low complexity" evidence="1">
    <location>
        <begin position="369"/>
        <end position="391"/>
    </location>
</feature>
<feature type="compositionally biased region" description="Basic and acidic residues" evidence="1">
    <location>
        <begin position="287"/>
        <end position="300"/>
    </location>
</feature>
<evidence type="ECO:0000313" key="2">
    <source>
        <dbReference type="EMBL" id="KAF7722221.1"/>
    </source>
</evidence>
<dbReference type="EMBL" id="JABAYA010000207">
    <property type="protein sequence ID" value="KAF7722221.1"/>
    <property type="molecule type" value="Genomic_DNA"/>
</dbReference>
<feature type="region of interest" description="Disordered" evidence="1">
    <location>
        <begin position="1"/>
        <end position="42"/>
    </location>
</feature>
<feature type="region of interest" description="Disordered" evidence="1">
    <location>
        <begin position="445"/>
        <end position="501"/>
    </location>
</feature>
<dbReference type="AlphaFoldDB" id="A0A8H7BH41"/>
<reference evidence="2" key="1">
    <citation type="submission" date="2020-01" db="EMBL/GenBank/DDBJ databases">
        <title>Genome Sequencing of Three Apophysomyces-Like Fungal Strains Confirms a Novel Fungal Genus in the Mucoromycota with divergent Burkholderia-like Endosymbiotic Bacteria.</title>
        <authorList>
            <person name="Stajich J.E."/>
            <person name="Macias A.M."/>
            <person name="Carter-House D."/>
            <person name="Lovett B."/>
            <person name="Kasson L.R."/>
            <person name="Berry K."/>
            <person name="Grigoriev I."/>
            <person name="Chang Y."/>
            <person name="Spatafora J."/>
            <person name="Kasson M.T."/>
        </authorList>
    </citation>
    <scope>NUCLEOTIDE SEQUENCE</scope>
    <source>
        <strain evidence="2">NRRL A-21654</strain>
    </source>
</reference>
<gene>
    <name evidence="2" type="ORF">EC973_003541</name>
</gene>
<name>A0A8H7BH41_9FUNG</name>
<sequence length="501" mass="56167">MNRTETHSFPRHYFENRAESPESSVRRHSRSVEPARSVSRSDSALLRFCPSIPSSMSIASWAGWRQKERREYRKNPSGAEKEAEEEKNAGWEDVYCNVKRMDQMYDATFCSWLKSEDNVLVTAMYLYRIANEYPLERIANALKWLVSGWRWESTSILVRQVTIDWRDEMGSFYGIELNIMVLHKNLKGDYRRAYLLRALTQDSAMQFTATLITAILATPPYVTCSVQRERFLRAFTQDWDFSRLSEFFMYLQSRANVDYKLKCIMLQETARREREILGIKLNRKKTKTADDNRVGSDKGKAASRSSLQALEEPTGAHNRHHRRTSSNNLTDIKRLRLTAPNAGEVPEEEKHVGSSASVSGITNPPLTPSPSTSSNSNSSRRSVTSSHLSSLAEHSLGNTNISSEFSHLHLSSTAAAAAGNINSPSSSTSPFSNVHAYSSHCHRHSIRRLSSSSGSTCSTTSSTSGSSCPANIEPDDQVDSSIKKRNTSVTTTSVAHSLAKE</sequence>
<dbReference type="Proteomes" id="UP000605846">
    <property type="component" value="Unassembled WGS sequence"/>
</dbReference>
<accession>A0A8H7BH41</accession>
<evidence type="ECO:0000313" key="3">
    <source>
        <dbReference type="Proteomes" id="UP000605846"/>
    </source>
</evidence>
<keyword evidence="3" id="KW-1185">Reference proteome</keyword>
<feature type="compositionally biased region" description="Basic and acidic residues" evidence="1">
    <location>
        <begin position="1"/>
        <end position="20"/>
    </location>
</feature>
<feature type="region of interest" description="Disordered" evidence="1">
    <location>
        <begin position="285"/>
        <end position="391"/>
    </location>
</feature>